<organism evidence="2 3">
    <name type="scientific">Actinorhabdospora filicis</name>
    <dbReference type="NCBI Taxonomy" id="1785913"/>
    <lineage>
        <taxon>Bacteria</taxon>
        <taxon>Bacillati</taxon>
        <taxon>Actinomycetota</taxon>
        <taxon>Actinomycetes</taxon>
        <taxon>Micromonosporales</taxon>
        <taxon>Micromonosporaceae</taxon>
        <taxon>Actinorhabdospora</taxon>
    </lineage>
</organism>
<sequence>MLISTLGIRVALEGGDDALIPSSRWFGLGAAFGMAQPSCGTTPPAAIPFGASLAVTSEATGIDFAVYGFDTASQTATVTIDGAVLPVLKHTTGTTKTRTDPDGTRMNDSDDDQQED</sequence>
<comment type="caution">
    <text evidence="2">The sequence shown here is derived from an EMBL/GenBank/DDBJ whole genome shotgun (WGS) entry which is preliminary data.</text>
</comment>
<name>A0A9W6WDI6_9ACTN</name>
<evidence type="ECO:0000313" key="2">
    <source>
        <dbReference type="EMBL" id="GLZ82118.1"/>
    </source>
</evidence>
<accession>A0A9W6WDI6</accession>
<evidence type="ECO:0000256" key="1">
    <source>
        <dbReference type="SAM" id="MobiDB-lite"/>
    </source>
</evidence>
<gene>
    <name evidence="2" type="ORF">Afil01_69250</name>
</gene>
<evidence type="ECO:0000313" key="3">
    <source>
        <dbReference type="Proteomes" id="UP001165079"/>
    </source>
</evidence>
<protein>
    <submittedName>
        <fullName evidence="2">Uncharacterized protein</fullName>
    </submittedName>
</protein>
<dbReference type="EMBL" id="BSTX01000010">
    <property type="protein sequence ID" value="GLZ82118.1"/>
    <property type="molecule type" value="Genomic_DNA"/>
</dbReference>
<reference evidence="2" key="1">
    <citation type="submission" date="2023-03" db="EMBL/GenBank/DDBJ databases">
        <title>Actinorhabdospora filicis NBRC 111898.</title>
        <authorList>
            <person name="Ichikawa N."/>
            <person name="Sato H."/>
            <person name="Tonouchi N."/>
        </authorList>
    </citation>
    <scope>NUCLEOTIDE SEQUENCE</scope>
    <source>
        <strain evidence="2">NBRC 111898</strain>
    </source>
</reference>
<feature type="compositionally biased region" description="Basic and acidic residues" evidence="1">
    <location>
        <begin position="97"/>
        <end position="108"/>
    </location>
</feature>
<dbReference type="AlphaFoldDB" id="A0A9W6WDI6"/>
<keyword evidence="3" id="KW-1185">Reference proteome</keyword>
<proteinExistence type="predicted"/>
<dbReference type="Proteomes" id="UP001165079">
    <property type="component" value="Unassembled WGS sequence"/>
</dbReference>
<feature type="region of interest" description="Disordered" evidence="1">
    <location>
        <begin position="90"/>
        <end position="116"/>
    </location>
</feature>
<dbReference type="RefSeq" id="WP_285667705.1">
    <property type="nucleotide sequence ID" value="NZ_BSTX01000010.1"/>
</dbReference>